<protein>
    <submittedName>
        <fullName evidence="3">ADP-ribosylglycohydrolase family protein</fullName>
    </submittedName>
</protein>
<name>A0ABW1QZB0_9ACTN</name>
<evidence type="ECO:0000256" key="1">
    <source>
        <dbReference type="ARBA" id="ARBA00010702"/>
    </source>
</evidence>
<evidence type="ECO:0000313" key="4">
    <source>
        <dbReference type="Proteomes" id="UP001596098"/>
    </source>
</evidence>
<dbReference type="SUPFAM" id="SSF52799">
    <property type="entry name" value="(Phosphotyrosine protein) phosphatases II"/>
    <property type="match status" value="1"/>
</dbReference>
<dbReference type="Proteomes" id="UP001596098">
    <property type="component" value="Unassembled WGS sequence"/>
</dbReference>
<keyword evidence="4" id="KW-1185">Reference proteome</keyword>
<dbReference type="Gene3D" id="1.10.4080.10">
    <property type="entry name" value="ADP-ribosylation/Crystallin J1"/>
    <property type="match status" value="1"/>
</dbReference>
<dbReference type="InterPro" id="IPR036705">
    <property type="entry name" value="Ribosyl_crysJ1_sf"/>
</dbReference>
<dbReference type="InterPro" id="IPR029021">
    <property type="entry name" value="Prot-tyrosine_phosphatase-like"/>
</dbReference>
<dbReference type="PANTHER" id="PTHR16222">
    <property type="entry name" value="ADP-RIBOSYLGLYCOHYDROLASE"/>
    <property type="match status" value="1"/>
</dbReference>
<dbReference type="InterPro" id="IPR050792">
    <property type="entry name" value="ADP-ribosylglycohydrolase"/>
</dbReference>
<accession>A0ABW1QZB0</accession>
<dbReference type="RefSeq" id="WP_206611355.1">
    <property type="nucleotide sequence ID" value="NZ_CP034929.1"/>
</dbReference>
<evidence type="ECO:0000256" key="2">
    <source>
        <dbReference type="ARBA" id="ARBA00022801"/>
    </source>
</evidence>
<keyword evidence="2" id="KW-0378">Hydrolase</keyword>
<dbReference type="InterPro" id="IPR005502">
    <property type="entry name" value="Ribosyl_crysJ1"/>
</dbReference>
<dbReference type="SUPFAM" id="SSF101478">
    <property type="entry name" value="ADP-ribosylglycohydrolase"/>
    <property type="match status" value="1"/>
</dbReference>
<dbReference type="PANTHER" id="PTHR16222:SF24">
    <property type="entry name" value="ADP-RIBOSYLHYDROLASE ARH3"/>
    <property type="match status" value="1"/>
</dbReference>
<reference evidence="4" key="1">
    <citation type="journal article" date="2019" name="Int. J. Syst. Evol. Microbiol.">
        <title>The Global Catalogue of Microorganisms (GCM) 10K type strain sequencing project: providing services to taxonomists for standard genome sequencing and annotation.</title>
        <authorList>
            <consortium name="The Broad Institute Genomics Platform"/>
            <consortium name="The Broad Institute Genome Sequencing Center for Infectious Disease"/>
            <person name="Wu L."/>
            <person name="Ma J."/>
        </authorList>
    </citation>
    <scope>NUCLEOTIDE SEQUENCE [LARGE SCALE GENOMIC DNA]</scope>
    <source>
        <strain evidence="4">DFY28</strain>
    </source>
</reference>
<comment type="caution">
    <text evidence="3">The sequence shown here is derived from an EMBL/GenBank/DDBJ whole genome shotgun (WGS) entry which is preliminary data.</text>
</comment>
<dbReference type="Pfam" id="PF03747">
    <property type="entry name" value="ADP_ribosyl_GH"/>
    <property type="match status" value="1"/>
</dbReference>
<evidence type="ECO:0000313" key="3">
    <source>
        <dbReference type="EMBL" id="MFC6154806.1"/>
    </source>
</evidence>
<dbReference type="EMBL" id="JBHSQI010000009">
    <property type="protein sequence ID" value="MFC6154806.1"/>
    <property type="molecule type" value="Genomic_DNA"/>
</dbReference>
<gene>
    <name evidence="3" type="ORF">ACFPWU_14145</name>
</gene>
<comment type="similarity">
    <text evidence="1">Belongs to the ADP-ribosylglycohydrolase family.</text>
</comment>
<sequence length="506" mass="52605">MTTNFTSAQLDRVCGVLLGSAAGDALGAGYEFGSAPYSGRPEMIGGGLGGFAPGEWTDDTSQAMAIARVAATGADLRDEAALDAIAAGFAEWFAGGPSDVGIQTSQVLRLAGPDASAATMRDAARAVHERSGRSAGNGSLMRTAPVALANLDDPQALVEAALAVSALTHHDPMAGEVAALWCLMIRHTVLTGEFPTSAEAVTELEHHLGRTGCVDWRALLNAAEEYDPSAFTSNAWVVGALQAAWSAIVHTPVPGGSTGDVPDGMRCLHLQDALATAIGIGHDTDTVAAIAGALLGARWGGSAVPQEWQELLHGWGMTGSRGAADLVRLALLTAQGGRTATRSGWPACERMEYRGWGGEETFVPHPTVDGVWIGGALPVESLPAQIDAVVSLCRMGTAQVPEDVSSHVVRLVDTEAEDNPNLHFVVDDAARTVLRLRAQGRGVYLHCVASHSRTPTVAIRVAVLAGASLEEATRAVVDALPAANPRTFLRQALEELSKADETKDDA</sequence>
<proteinExistence type="inferred from homology"/>
<dbReference type="Gene3D" id="3.90.190.10">
    <property type="entry name" value="Protein tyrosine phosphatase superfamily"/>
    <property type="match status" value="1"/>
</dbReference>
<organism evidence="3 4">
    <name type="scientific">Nocardioides yefusunii</name>
    <dbReference type="NCBI Taxonomy" id="2500546"/>
    <lineage>
        <taxon>Bacteria</taxon>
        <taxon>Bacillati</taxon>
        <taxon>Actinomycetota</taxon>
        <taxon>Actinomycetes</taxon>
        <taxon>Propionibacteriales</taxon>
        <taxon>Nocardioidaceae</taxon>
        <taxon>Nocardioides</taxon>
    </lineage>
</organism>